<feature type="chain" id="PRO_5007898244" evidence="1">
    <location>
        <begin position="29"/>
        <end position="253"/>
    </location>
</feature>
<dbReference type="Proteomes" id="UP000077355">
    <property type="component" value="Unassembled WGS sequence"/>
</dbReference>
<dbReference type="AlphaFoldDB" id="A0A168JPU8"/>
<keyword evidence="3" id="KW-1185">Reference proteome</keyword>
<protein>
    <submittedName>
        <fullName evidence="2">Uncharacterized protein</fullName>
    </submittedName>
</protein>
<evidence type="ECO:0000313" key="3">
    <source>
        <dbReference type="Proteomes" id="UP000077355"/>
    </source>
</evidence>
<evidence type="ECO:0000256" key="1">
    <source>
        <dbReference type="SAM" id="SignalP"/>
    </source>
</evidence>
<accession>A0A168JPU8</accession>
<dbReference type="RefSeq" id="WP_068652899.1">
    <property type="nucleotide sequence ID" value="NZ_CP043611.1"/>
</dbReference>
<comment type="caution">
    <text evidence="2">The sequence shown here is derived from an EMBL/GenBank/DDBJ whole genome shotgun (WGS) entry which is preliminary data.</text>
</comment>
<sequence>MKKRSSLLVIAIVLSMISPGVIPNTAQAVSSPVTKSYTAKMDTMELAGHIQYDGIHDNDGDGFLNIGRSNDEFGNVRQRAGVTFDLGVSEGIVVSAELVLTIATVIRNPNHTLYMEARGSVADDMNYTSFPTVDINSPYADKFTAKSTAEVPMGTYLQNQTITFNVKSAVDAFTDSSDRKITFTLNGNEVDAESGWFSIHSLETYGNAAFRPKLIVTYETGPVNNPPVGSFIIAERGSDKRRYCQSICIWNRS</sequence>
<name>A0A168JPU8_9BACL</name>
<keyword evidence="1" id="KW-0732">Signal</keyword>
<reference evidence="2 3" key="1">
    <citation type="submission" date="2016-03" db="EMBL/GenBank/DDBJ databases">
        <title>Draft genome sequence of Paenibacillus antarcticus CECT 5836.</title>
        <authorList>
            <person name="Shin S.-K."/>
            <person name="Yi H."/>
        </authorList>
    </citation>
    <scope>NUCLEOTIDE SEQUENCE [LARGE SCALE GENOMIC DNA]</scope>
    <source>
        <strain evidence="2 3">CECT 5836</strain>
    </source>
</reference>
<dbReference type="EMBL" id="LVJI01000049">
    <property type="protein sequence ID" value="OAB40925.1"/>
    <property type="molecule type" value="Genomic_DNA"/>
</dbReference>
<feature type="signal peptide" evidence="1">
    <location>
        <begin position="1"/>
        <end position="28"/>
    </location>
</feature>
<proteinExistence type="predicted"/>
<organism evidence="2 3">
    <name type="scientific">Paenibacillus antarcticus</name>
    <dbReference type="NCBI Taxonomy" id="253703"/>
    <lineage>
        <taxon>Bacteria</taxon>
        <taxon>Bacillati</taxon>
        <taxon>Bacillota</taxon>
        <taxon>Bacilli</taxon>
        <taxon>Bacillales</taxon>
        <taxon>Paenibacillaceae</taxon>
        <taxon>Paenibacillus</taxon>
    </lineage>
</organism>
<gene>
    <name evidence="2" type="ORF">PBAT_22320</name>
</gene>
<evidence type="ECO:0000313" key="2">
    <source>
        <dbReference type="EMBL" id="OAB40925.1"/>
    </source>
</evidence>